<accession>A0A969PP24</accession>
<dbReference type="Pfam" id="PF00483">
    <property type="entry name" value="NTP_transferase"/>
    <property type="match status" value="1"/>
</dbReference>
<dbReference type="AlphaFoldDB" id="A0A969PP24"/>
<dbReference type="GO" id="GO:0008878">
    <property type="term" value="F:glucose-1-phosphate adenylyltransferase activity"/>
    <property type="evidence" value="ECO:0007669"/>
    <property type="project" value="UniProtKB-EC"/>
</dbReference>
<keyword evidence="2" id="KW-0320">Glycogen biosynthesis</keyword>
<dbReference type="SUPFAM" id="SSF53448">
    <property type="entry name" value="Nucleotide-diphospho-sugar transferases"/>
    <property type="match status" value="1"/>
</dbReference>
<evidence type="ECO:0000259" key="3">
    <source>
        <dbReference type="Pfam" id="PF00483"/>
    </source>
</evidence>
<comment type="caution">
    <text evidence="5">The sequence shown here is derived from an EMBL/GenBank/DDBJ whole genome shotgun (WGS) entry which is preliminary data.</text>
</comment>
<evidence type="ECO:0000259" key="4">
    <source>
        <dbReference type="Pfam" id="PF24894"/>
    </source>
</evidence>
<dbReference type="CDD" id="cd02508">
    <property type="entry name" value="ADP_Glucose_PP"/>
    <property type="match status" value="1"/>
</dbReference>
<name>A0A969PP24_9BACI</name>
<dbReference type="Proteomes" id="UP000752012">
    <property type="component" value="Unassembled WGS sequence"/>
</dbReference>
<evidence type="ECO:0000256" key="2">
    <source>
        <dbReference type="ARBA" id="ARBA00023056"/>
    </source>
</evidence>
<dbReference type="GO" id="GO:0005978">
    <property type="term" value="P:glycogen biosynthetic process"/>
    <property type="evidence" value="ECO:0007669"/>
    <property type="project" value="UniProtKB-KW"/>
</dbReference>
<keyword evidence="5" id="KW-0808">Transferase</keyword>
<dbReference type="EMBL" id="JAATHJ010000005">
    <property type="protein sequence ID" value="NJP36945.1"/>
    <property type="molecule type" value="Genomic_DNA"/>
</dbReference>
<reference evidence="5 6" key="1">
    <citation type="submission" date="2020-03" db="EMBL/GenBank/DDBJ databases">
        <title>Assessment of the enzymatic potential of alkaline-tolerant lipase obtained from Bacillus luteus H11 (technogenic soil) for the bioremediation of saline soils contaminated with petroleum substances.</title>
        <authorList>
            <person name="Kalwasinska A."/>
        </authorList>
    </citation>
    <scope>NUCLEOTIDE SEQUENCE [LARGE SCALE GENOMIC DNA]</scope>
    <source>
        <strain evidence="5 6">H11</strain>
    </source>
</reference>
<feature type="domain" description="Nucleotidyl transferase" evidence="3">
    <location>
        <begin position="20"/>
        <end position="156"/>
    </location>
</feature>
<gene>
    <name evidence="5" type="primary">glgD</name>
    <name evidence="5" type="ORF">HCN83_05020</name>
</gene>
<organism evidence="5 6">
    <name type="scientific">Alkalicoccus luteus</name>
    <dbReference type="NCBI Taxonomy" id="1237094"/>
    <lineage>
        <taxon>Bacteria</taxon>
        <taxon>Bacillati</taxon>
        <taxon>Bacillota</taxon>
        <taxon>Bacilli</taxon>
        <taxon>Bacillales</taxon>
        <taxon>Bacillaceae</taxon>
        <taxon>Alkalicoccus</taxon>
    </lineage>
</organism>
<proteinExistence type="inferred from homology"/>
<dbReference type="InterPro" id="IPR005835">
    <property type="entry name" value="NTP_transferase_dom"/>
</dbReference>
<dbReference type="RefSeq" id="WP_168005239.1">
    <property type="nucleotide sequence ID" value="NZ_JAATHJ010000005.1"/>
</dbReference>
<evidence type="ECO:0000313" key="5">
    <source>
        <dbReference type="EMBL" id="NJP36945.1"/>
    </source>
</evidence>
<dbReference type="Gene3D" id="2.160.10.10">
    <property type="entry name" value="Hexapeptide repeat proteins"/>
    <property type="match status" value="1"/>
</dbReference>
<dbReference type="InterPro" id="IPR011832">
    <property type="entry name" value="GlgDAde_trans"/>
</dbReference>
<dbReference type="SUPFAM" id="SSF51161">
    <property type="entry name" value="Trimeric LpxA-like enzymes"/>
    <property type="match status" value="1"/>
</dbReference>
<evidence type="ECO:0000313" key="6">
    <source>
        <dbReference type="Proteomes" id="UP000752012"/>
    </source>
</evidence>
<evidence type="ECO:0000256" key="1">
    <source>
        <dbReference type="ARBA" id="ARBA00010443"/>
    </source>
</evidence>
<dbReference type="EC" id="2.7.7.27" evidence="5"/>
<dbReference type="InterPro" id="IPR011004">
    <property type="entry name" value="Trimer_LpxA-like_sf"/>
</dbReference>
<dbReference type="InterPro" id="IPR056818">
    <property type="entry name" value="GlmU/GlgC-like_hexapep"/>
</dbReference>
<feature type="domain" description="Glucose-1-phosphate adenylyltransferase/Bifunctional protein GlmU-like C-terminal hexapeptide" evidence="4">
    <location>
        <begin position="282"/>
        <end position="354"/>
    </location>
</feature>
<protein>
    <submittedName>
        <fullName evidence="5">Glucose-1-phosphate adenylyltransferase subunit GlgD</fullName>
        <ecNumber evidence="5">2.7.7.27</ecNumber>
    </submittedName>
</protein>
<comment type="similarity">
    <text evidence="1">Belongs to the bacterial/plant glucose-1-phosphate adenylyltransferase family.</text>
</comment>
<dbReference type="NCBIfam" id="TIGR02092">
    <property type="entry name" value="glgD"/>
    <property type="match status" value="1"/>
</dbReference>
<dbReference type="PANTHER" id="PTHR43523:SF6">
    <property type="entry name" value="GLYCOGEN BIOSYNTHESIS PROTEIN GLGD"/>
    <property type="match status" value="1"/>
</dbReference>
<dbReference type="PANTHER" id="PTHR43523">
    <property type="entry name" value="GLUCOSE-1-PHOSPHATE ADENYLYLTRANSFERASE-RELATED"/>
    <property type="match status" value="1"/>
</dbReference>
<dbReference type="InterPro" id="IPR011831">
    <property type="entry name" value="ADP-Glc_PPase"/>
</dbReference>
<dbReference type="Pfam" id="PF24894">
    <property type="entry name" value="Hexapep_GlmU"/>
    <property type="match status" value="1"/>
</dbReference>
<keyword evidence="5" id="KW-0548">Nucleotidyltransferase</keyword>
<keyword evidence="6" id="KW-1185">Reference proteome</keyword>
<dbReference type="Gene3D" id="3.90.550.10">
    <property type="entry name" value="Spore Coat Polysaccharide Biosynthesis Protein SpsA, Chain A"/>
    <property type="match status" value="1"/>
</dbReference>
<sequence length="368" mass="42445">MNTLMGLINLEHEHDFLEELTYFRCGAAAPFAGRYRLIDFTLSNMVKTRIEEVAVFTNTKYRSLMDHVGTGADWELARRHGGLFILPPDWNDPTDISRGDLRHFHNNRDYFHRSKADHVLVSGSQFVANTDFDEAFQHHLDTGADVTLVSVQLDKSLPEHVPQLRLETNEAGQVINLTNDQENKHAFTNVYIIKKEVLLRLVDQCIAFHKDHFLFHGIKENLHDLHAEYYQYEGYSFFVNSIESFFRHNMNLLDPDPYRELFFKNEYVRTKISNEPPVKYRETADVKDSLLANGSVIDGDVHNSVLFRGVKVKKGAVVKNSIILQRCIIEEDVHLENVILDKDVRISSGQTFIGSKDKPFVVAKRKQI</sequence>
<dbReference type="InterPro" id="IPR029044">
    <property type="entry name" value="Nucleotide-diphossugar_trans"/>
</dbReference>